<dbReference type="EMBL" id="FSRA01000002">
    <property type="protein sequence ID" value="SIO37759.1"/>
    <property type="molecule type" value="Genomic_DNA"/>
</dbReference>
<name>A0A1N6J0Q4_9BACT</name>
<keyword evidence="9" id="KW-1185">Reference proteome</keyword>
<comment type="similarity">
    <text evidence="2">Belongs to the SusD family.</text>
</comment>
<protein>
    <submittedName>
        <fullName evidence="8">Starch-binding associating with outer membrane</fullName>
    </submittedName>
</protein>
<dbReference type="Proteomes" id="UP000185003">
    <property type="component" value="Unassembled WGS sequence"/>
</dbReference>
<dbReference type="Pfam" id="PF14322">
    <property type="entry name" value="SusD-like_3"/>
    <property type="match status" value="1"/>
</dbReference>
<dbReference type="RefSeq" id="WP_074240751.1">
    <property type="nucleotide sequence ID" value="NZ_FSRA01000002.1"/>
</dbReference>
<evidence type="ECO:0000256" key="4">
    <source>
        <dbReference type="ARBA" id="ARBA00023136"/>
    </source>
</evidence>
<evidence type="ECO:0000259" key="6">
    <source>
        <dbReference type="Pfam" id="PF07980"/>
    </source>
</evidence>
<evidence type="ECO:0000313" key="9">
    <source>
        <dbReference type="Proteomes" id="UP000185003"/>
    </source>
</evidence>
<evidence type="ECO:0000256" key="2">
    <source>
        <dbReference type="ARBA" id="ARBA00006275"/>
    </source>
</evidence>
<dbReference type="InterPro" id="IPR033985">
    <property type="entry name" value="SusD-like_N"/>
</dbReference>
<dbReference type="AlphaFoldDB" id="A0A1N6J0Q4"/>
<evidence type="ECO:0000256" key="3">
    <source>
        <dbReference type="ARBA" id="ARBA00022729"/>
    </source>
</evidence>
<evidence type="ECO:0000256" key="5">
    <source>
        <dbReference type="ARBA" id="ARBA00023237"/>
    </source>
</evidence>
<evidence type="ECO:0000259" key="7">
    <source>
        <dbReference type="Pfam" id="PF14322"/>
    </source>
</evidence>
<dbReference type="GO" id="GO:0009279">
    <property type="term" value="C:cell outer membrane"/>
    <property type="evidence" value="ECO:0007669"/>
    <property type="project" value="UniProtKB-SubCell"/>
</dbReference>
<sequence length="488" mass="53928">MKFNNHFIYKAALVTLLLSSCGKGFIDLKPISVITTDNFYQTEEDFRNAVSGAYNALRTGGTYGVDSYIFGEIRSDNSFPVASGSVTDQDEFDRFYIRTTNPFINNRWSNSYTSIARCNAILDRITPVAINDALKNRYIGEAKFLRALFYFNLVRTFGDVPLVLKEITNPDEGYQYGRNPKADVYAQIEKDLTEAAEALPVSYTGADVGRATKGAAKAILGRVLLTQKKYAPAAVQLKAVMDLNQYGLVTTAYADFFKVSNKNNKEAIFDVQYRSGGIGQGNPWPNSFAPQNSGNAVIMFGGGGNNVPTDDLVNDYEAGDQRKAASIATSYVNANGATIPGNFVKKYFDVPTVNNDNGNNIPIIRYADVLLMYAECLNEAGFVANGDAFSYLNEVRRRAGLGNLTAVEVPSQAAFRLVMEHERRVEFAFENLRWYDLVRTDRAITVLNGKSAQINLVNPVTPQNQVFPIPQSQIDINKTKITQNEGSN</sequence>
<dbReference type="CDD" id="cd08977">
    <property type="entry name" value="SusD"/>
    <property type="match status" value="1"/>
</dbReference>
<keyword evidence="3" id="KW-0732">Signal</keyword>
<dbReference type="PROSITE" id="PS51257">
    <property type="entry name" value="PROKAR_LIPOPROTEIN"/>
    <property type="match status" value="1"/>
</dbReference>
<keyword evidence="5" id="KW-0998">Cell outer membrane</keyword>
<dbReference type="Gene3D" id="1.25.40.390">
    <property type="match status" value="1"/>
</dbReference>
<proteinExistence type="inferred from homology"/>
<organism evidence="8 9">
    <name type="scientific">Chitinophaga niabensis</name>
    <dbReference type="NCBI Taxonomy" id="536979"/>
    <lineage>
        <taxon>Bacteria</taxon>
        <taxon>Pseudomonadati</taxon>
        <taxon>Bacteroidota</taxon>
        <taxon>Chitinophagia</taxon>
        <taxon>Chitinophagales</taxon>
        <taxon>Chitinophagaceae</taxon>
        <taxon>Chitinophaga</taxon>
    </lineage>
</organism>
<feature type="domain" description="SusD-like N-terminal" evidence="7">
    <location>
        <begin position="26"/>
        <end position="225"/>
    </location>
</feature>
<evidence type="ECO:0000313" key="8">
    <source>
        <dbReference type="EMBL" id="SIO37759.1"/>
    </source>
</evidence>
<dbReference type="SUPFAM" id="SSF48452">
    <property type="entry name" value="TPR-like"/>
    <property type="match status" value="1"/>
</dbReference>
<dbReference type="InterPro" id="IPR012944">
    <property type="entry name" value="SusD_RagB_dom"/>
</dbReference>
<feature type="domain" description="RagB/SusD" evidence="6">
    <location>
        <begin position="341"/>
        <end position="486"/>
    </location>
</feature>
<evidence type="ECO:0000256" key="1">
    <source>
        <dbReference type="ARBA" id="ARBA00004442"/>
    </source>
</evidence>
<dbReference type="Pfam" id="PF07980">
    <property type="entry name" value="SusD_RagB"/>
    <property type="match status" value="1"/>
</dbReference>
<gene>
    <name evidence="8" type="ORF">SAMN04488055_3516</name>
</gene>
<keyword evidence="4" id="KW-0472">Membrane</keyword>
<dbReference type="OrthoDB" id="993981at2"/>
<accession>A0A1N6J0Q4</accession>
<comment type="subcellular location">
    <subcellularLocation>
        <location evidence="1">Cell outer membrane</location>
    </subcellularLocation>
</comment>
<dbReference type="STRING" id="536979.SAMN04488055_3516"/>
<reference evidence="8 9" key="1">
    <citation type="submission" date="2016-11" db="EMBL/GenBank/DDBJ databases">
        <authorList>
            <person name="Jaros S."/>
            <person name="Januszkiewicz K."/>
            <person name="Wedrychowicz H."/>
        </authorList>
    </citation>
    <scope>NUCLEOTIDE SEQUENCE [LARGE SCALE GENOMIC DNA]</scope>
    <source>
        <strain evidence="8 9">DSM 24787</strain>
    </source>
</reference>
<dbReference type="InterPro" id="IPR011990">
    <property type="entry name" value="TPR-like_helical_dom_sf"/>
</dbReference>